<protein>
    <submittedName>
        <fullName evidence="1">Uncharacterized protein</fullName>
    </submittedName>
</protein>
<accession>G2GXD4</accession>
<evidence type="ECO:0000313" key="2">
    <source>
        <dbReference type="Proteomes" id="UP000004116"/>
    </source>
</evidence>
<evidence type="ECO:0000313" key="1">
    <source>
        <dbReference type="EMBL" id="EGY29588.1"/>
    </source>
</evidence>
<dbReference type="Proteomes" id="UP000004116">
    <property type="component" value="Unassembled WGS sequence"/>
</dbReference>
<proteinExistence type="predicted"/>
<comment type="caution">
    <text evidence="1">The sequence shown here is derived from an EMBL/GenBank/DDBJ whole genome shotgun (WGS) entry which is preliminary data.</text>
</comment>
<dbReference type="AlphaFoldDB" id="G2GXD4"/>
<organism evidence="1 2">
    <name type="scientific">Candidatus Regiella insecticola 5.15</name>
    <dbReference type="NCBI Taxonomy" id="1005043"/>
    <lineage>
        <taxon>Bacteria</taxon>
        <taxon>Pseudomonadati</taxon>
        <taxon>Pseudomonadota</taxon>
        <taxon>Gammaproteobacteria</taxon>
        <taxon>Enterobacterales</taxon>
        <taxon>Enterobacteriaceae</taxon>
        <taxon>aphid secondary symbionts</taxon>
        <taxon>Candidatus Regiella</taxon>
    </lineage>
</organism>
<keyword evidence="2" id="KW-1185">Reference proteome</keyword>
<gene>
    <name evidence="1" type="ORF">Rin_00004250</name>
</gene>
<reference evidence="1 2" key="1">
    <citation type="journal article" date="2012" name="Genome Res.">
        <title>Genomic basis of endosymbiont-conferred protection against an insect parasitoid.</title>
        <authorList>
            <person name="Hansen A.K."/>
            <person name="Vorburger C."/>
            <person name="Moran N.A."/>
        </authorList>
    </citation>
    <scope>NUCLEOTIDE SEQUENCE [LARGE SCALE GENOMIC DNA]</scope>
    <source>
        <strain evidence="2">R5.15</strain>
    </source>
</reference>
<dbReference type="EMBL" id="AGCA01000092">
    <property type="protein sequence ID" value="EGY29588.1"/>
    <property type="molecule type" value="Genomic_DNA"/>
</dbReference>
<name>G2GXD4_9ENTR</name>
<sequence>MVDKNNEQQVDGHILRFRLAAPVDISCLAKLSVL</sequence>